<sequence>MQSSEFNFCMKSEDGLDRKRKSEESVTSVDDQKRIVQKRIVHLRLTGTLNKKEQASDIDRWIKLVIKHYVQVLELHINILFNYIDKLSPRYSFPPASSDLGSLVVLRLSSCDISKEALKQEGMRFSCLKELSLSLVDLNGLTNELLSRCPSIENLKFRACRNLKDLQLCGFSKLKNVDLDTTTRVHSYKIEASNLQTLPINCSNLKEWILETPRSEIRAQYIEKLLLKFPFLEKINLSVSYKSTELKILSHQLKALTLNFQDDTMIKKITIETPNLVSYKHAGHELQPSFSLNSMNLEEVDLTLEPRSDIGTSWFLQLLEYLGKFTPKQGLVLKFFTPPVLDLLPHPLLLLEVFIGRGLLDDRANSLI</sequence>
<proteinExistence type="predicted"/>
<gene>
    <name evidence="2" type="ORF">PRUPE_3G054600</name>
</gene>
<name>A0A251PVU7_PRUPE</name>
<feature type="domain" description="At1g61320/AtMIF1 LRR" evidence="1">
    <location>
        <begin position="39"/>
        <end position="203"/>
    </location>
</feature>
<reference evidence="2 3" key="1">
    <citation type="journal article" date="2013" name="Nat. Genet.">
        <title>The high-quality draft genome of peach (Prunus persica) identifies unique patterns of genetic diversity, domestication and genome evolution.</title>
        <authorList>
            <consortium name="International Peach Genome Initiative"/>
            <person name="Verde I."/>
            <person name="Abbott A.G."/>
            <person name="Scalabrin S."/>
            <person name="Jung S."/>
            <person name="Shu S."/>
            <person name="Marroni F."/>
            <person name="Zhebentyayeva T."/>
            <person name="Dettori M.T."/>
            <person name="Grimwood J."/>
            <person name="Cattonaro F."/>
            <person name="Zuccolo A."/>
            <person name="Rossini L."/>
            <person name="Jenkins J."/>
            <person name="Vendramin E."/>
            <person name="Meisel L.A."/>
            <person name="Decroocq V."/>
            <person name="Sosinski B."/>
            <person name="Prochnik S."/>
            <person name="Mitros T."/>
            <person name="Policriti A."/>
            <person name="Cipriani G."/>
            <person name="Dondini L."/>
            <person name="Ficklin S."/>
            <person name="Goodstein D.M."/>
            <person name="Xuan P."/>
            <person name="Del Fabbro C."/>
            <person name="Aramini V."/>
            <person name="Copetti D."/>
            <person name="Gonzalez S."/>
            <person name="Horner D.S."/>
            <person name="Falchi R."/>
            <person name="Lucas S."/>
            <person name="Mica E."/>
            <person name="Maldonado J."/>
            <person name="Lazzari B."/>
            <person name="Bielenberg D."/>
            <person name="Pirona R."/>
            <person name="Miculan M."/>
            <person name="Barakat A."/>
            <person name="Testolin R."/>
            <person name="Stella A."/>
            <person name="Tartarini S."/>
            <person name="Tonutti P."/>
            <person name="Arus P."/>
            <person name="Orellana A."/>
            <person name="Wells C."/>
            <person name="Main D."/>
            <person name="Vizzotto G."/>
            <person name="Silva H."/>
            <person name="Salamini F."/>
            <person name="Schmutz J."/>
            <person name="Morgante M."/>
            <person name="Rokhsar D.S."/>
        </authorList>
    </citation>
    <scope>NUCLEOTIDE SEQUENCE [LARGE SCALE GENOMIC DNA]</scope>
    <source>
        <strain evidence="3">cv. Nemared</strain>
    </source>
</reference>
<evidence type="ECO:0000259" key="1">
    <source>
        <dbReference type="Pfam" id="PF23622"/>
    </source>
</evidence>
<dbReference type="PANTHER" id="PTHR34145:SF28">
    <property type="entry name" value="F-BOX DOMAIN-CONTAINING PROTEIN"/>
    <property type="match status" value="1"/>
</dbReference>
<dbReference type="EMBL" id="CM007653">
    <property type="protein sequence ID" value="ONI15673.1"/>
    <property type="molecule type" value="Genomic_DNA"/>
</dbReference>
<dbReference type="Gramene" id="ONI15673">
    <property type="protein sequence ID" value="ONI15673"/>
    <property type="gene ID" value="PRUPE_3G054600"/>
</dbReference>
<dbReference type="Gene3D" id="3.80.10.10">
    <property type="entry name" value="Ribonuclease Inhibitor"/>
    <property type="match status" value="1"/>
</dbReference>
<keyword evidence="3" id="KW-1185">Reference proteome</keyword>
<protein>
    <recommendedName>
        <fullName evidence="1">At1g61320/AtMIF1 LRR domain-containing protein</fullName>
    </recommendedName>
</protein>
<evidence type="ECO:0000313" key="2">
    <source>
        <dbReference type="EMBL" id="ONI15673.1"/>
    </source>
</evidence>
<organism evidence="2 3">
    <name type="scientific">Prunus persica</name>
    <name type="common">Peach</name>
    <name type="synonym">Amygdalus persica</name>
    <dbReference type="NCBI Taxonomy" id="3760"/>
    <lineage>
        <taxon>Eukaryota</taxon>
        <taxon>Viridiplantae</taxon>
        <taxon>Streptophyta</taxon>
        <taxon>Embryophyta</taxon>
        <taxon>Tracheophyta</taxon>
        <taxon>Spermatophyta</taxon>
        <taxon>Magnoliopsida</taxon>
        <taxon>eudicotyledons</taxon>
        <taxon>Gunneridae</taxon>
        <taxon>Pentapetalae</taxon>
        <taxon>rosids</taxon>
        <taxon>fabids</taxon>
        <taxon>Rosales</taxon>
        <taxon>Rosaceae</taxon>
        <taxon>Amygdaloideae</taxon>
        <taxon>Amygdaleae</taxon>
        <taxon>Prunus</taxon>
    </lineage>
</organism>
<evidence type="ECO:0000313" key="3">
    <source>
        <dbReference type="Proteomes" id="UP000006882"/>
    </source>
</evidence>
<dbReference type="Proteomes" id="UP000006882">
    <property type="component" value="Chromosome G3"/>
</dbReference>
<dbReference type="InterPro" id="IPR053772">
    <property type="entry name" value="At1g61320/At1g61330-like"/>
</dbReference>
<accession>A0A251PVU7</accession>
<dbReference type="InterPro" id="IPR055357">
    <property type="entry name" value="LRR_At1g61320_AtMIF1"/>
</dbReference>
<dbReference type="AlphaFoldDB" id="A0A251PVU7"/>
<dbReference type="Pfam" id="PF23622">
    <property type="entry name" value="LRR_At1g61320_AtMIF1"/>
    <property type="match status" value="1"/>
</dbReference>
<dbReference type="SUPFAM" id="SSF52047">
    <property type="entry name" value="RNI-like"/>
    <property type="match status" value="1"/>
</dbReference>
<dbReference type="InterPro" id="IPR032675">
    <property type="entry name" value="LRR_dom_sf"/>
</dbReference>
<dbReference type="PANTHER" id="PTHR34145">
    <property type="entry name" value="OS02G0105600 PROTEIN"/>
    <property type="match status" value="1"/>
</dbReference>